<gene>
    <name evidence="1" type="ORF">O6H91_01G048500</name>
</gene>
<accession>A0ACC2EQL8</accession>
<evidence type="ECO:0000313" key="2">
    <source>
        <dbReference type="Proteomes" id="UP001162992"/>
    </source>
</evidence>
<name>A0ACC2EQL8_DIPCM</name>
<comment type="caution">
    <text evidence="1">The sequence shown here is derived from an EMBL/GenBank/DDBJ whole genome shotgun (WGS) entry which is preliminary data.</text>
</comment>
<dbReference type="EMBL" id="CM055092">
    <property type="protein sequence ID" value="KAJ7568792.1"/>
    <property type="molecule type" value="Genomic_DNA"/>
</dbReference>
<proteinExistence type="predicted"/>
<dbReference type="Proteomes" id="UP001162992">
    <property type="component" value="Chromosome 1"/>
</dbReference>
<protein>
    <submittedName>
        <fullName evidence="1">Uncharacterized protein</fullName>
    </submittedName>
</protein>
<organism evidence="1 2">
    <name type="scientific">Diphasiastrum complanatum</name>
    <name type="common">Issler's clubmoss</name>
    <name type="synonym">Lycopodium complanatum</name>
    <dbReference type="NCBI Taxonomy" id="34168"/>
    <lineage>
        <taxon>Eukaryota</taxon>
        <taxon>Viridiplantae</taxon>
        <taxon>Streptophyta</taxon>
        <taxon>Embryophyta</taxon>
        <taxon>Tracheophyta</taxon>
        <taxon>Lycopodiopsida</taxon>
        <taxon>Lycopodiales</taxon>
        <taxon>Lycopodiaceae</taxon>
        <taxon>Lycopodioideae</taxon>
        <taxon>Diphasiastrum</taxon>
    </lineage>
</organism>
<reference evidence="2" key="1">
    <citation type="journal article" date="2024" name="Proc. Natl. Acad. Sci. U.S.A.">
        <title>Extraordinary preservation of gene collinearity over three hundred million years revealed in homosporous lycophytes.</title>
        <authorList>
            <person name="Li C."/>
            <person name="Wickell D."/>
            <person name="Kuo L.Y."/>
            <person name="Chen X."/>
            <person name="Nie B."/>
            <person name="Liao X."/>
            <person name="Peng D."/>
            <person name="Ji J."/>
            <person name="Jenkins J."/>
            <person name="Williams M."/>
            <person name="Shu S."/>
            <person name="Plott C."/>
            <person name="Barry K."/>
            <person name="Rajasekar S."/>
            <person name="Grimwood J."/>
            <person name="Han X."/>
            <person name="Sun S."/>
            <person name="Hou Z."/>
            <person name="He W."/>
            <person name="Dai G."/>
            <person name="Sun C."/>
            <person name="Schmutz J."/>
            <person name="Leebens-Mack J.H."/>
            <person name="Li F.W."/>
            <person name="Wang L."/>
        </authorList>
    </citation>
    <scope>NUCLEOTIDE SEQUENCE [LARGE SCALE GENOMIC DNA]</scope>
    <source>
        <strain evidence="2">cv. PW_Plant_1</strain>
    </source>
</reference>
<evidence type="ECO:0000313" key="1">
    <source>
        <dbReference type="EMBL" id="KAJ7568792.1"/>
    </source>
</evidence>
<keyword evidence="2" id="KW-1185">Reference proteome</keyword>
<sequence>MPLVRYELHNEYKLANRELFSAAPKHDSEAMLEGVAMVGLVGVVRQLGNLAEFAADMFHDLHEQVTATTARGHELQVRVRQLERVLPLAEKFALSETNQLRFAYSTGIFEWHASIPNYQNHCSEGDLPKFIQNYYQECRGPPRLLLLDRFDNGGTGACLKRYSDPSYFKMNWASVQLAKMKKVREDRKAQRGKKSREHLGTPRRVRYSSLSSGILESLKTKSNYWSNIEDQSEKSVASALIHESGLPSGKYLSGLNNLPVWPPENFHKLKESLAQRNCETLKLSARDVEIEALSDRFQNVYLTSELKSDLGDSFARINDFTVEGDQFVDAMTTMESETESELGARQESDTDSMKYAKQREDISLLRHSSENGSLDIQKEDASIHELDDMSEHTLDSVDLVVGSTEGSRSMSPSHSSLHSLNDQPKHLAEDTVQVNDPFWQASQASAKKRTPGNANDTFFSQGFVQTRAQTSNFLPSKCGHKFTSGNNANGYNSTGPYLGRSQRRQFSESKGRKAYEQNKAKEAELNHMMEPGPTQSFPTVHPRESKANINQPIDTLGISDNNGISKMAPAQSISCHTSSLTPGSSGPCAEAELISPDSSCISIELSPKSPIFSALDSPMSPIRGSHLTASMSGRFVQMEKIRPSSPTGSSDLPSSPSSETVLPSLSPQANWNSTQTLQTPLVETSRPLPAPPIPPPLPPPPIHFPPSPLFLDQRSDHLIESISMYDRNKLRKVHTETPSRLMDERDILLEQIRTRSFSLRRTKVDKFGTLPRSKEEINVVAILEKANAIRQAFMGSDEEDEDENWNESSIG</sequence>